<dbReference type="Proteomes" id="UP000282170">
    <property type="component" value="Chromosome"/>
</dbReference>
<dbReference type="GeneID" id="93881755"/>
<name>A0A494UJ23_9ACTN</name>
<dbReference type="GO" id="GO:0010181">
    <property type="term" value="F:FMN binding"/>
    <property type="evidence" value="ECO:0007669"/>
    <property type="project" value="TreeGrafter"/>
</dbReference>
<feature type="domain" description="NADPH-dependent FMN reductase-like" evidence="1">
    <location>
        <begin position="4"/>
        <end position="149"/>
    </location>
</feature>
<dbReference type="EMBL" id="CP023407">
    <property type="protein sequence ID" value="AYL34490.1"/>
    <property type="molecule type" value="Genomic_DNA"/>
</dbReference>
<proteinExistence type="predicted"/>
<gene>
    <name evidence="2" type="ORF">CNQ36_03045</name>
</gene>
<protein>
    <submittedName>
        <fullName evidence="2">FMN reductase</fullName>
    </submittedName>
</protein>
<accession>A0A494UJ23</accession>
<evidence type="ECO:0000259" key="1">
    <source>
        <dbReference type="Pfam" id="PF03358"/>
    </source>
</evidence>
<dbReference type="PANTHER" id="PTHR30543">
    <property type="entry name" value="CHROMATE REDUCTASE"/>
    <property type="match status" value="1"/>
</dbReference>
<dbReference type="PANTHER" id="PTHR30543:SF21">
    <property type="entry name" value="NAD(P)H-DEPENDENT FMN REDUCTASE LOT6"/>
    <property type="match status" value="1"/>
</dbReference>
<evidence type="ECO:0000313" key="2">
    <source>
        <dbReference type="EMBL" id="AYL34490.1"/>
    </source>
</evidence>
<dbReference type="InterPro" id="IPR029039">
    <property type="entry name" value="Flavoprotein-like_sf"/>
</dbReference>
<dbReference type="SUPFAM" id="SSF52218">
    <property type="entry name" value="Flavoproteins"/>
    <property type="match status" value="1"/>
</dbReference>
<organism evidence="2 3">
    <name type="scientific">Streptomyces fungicidicus</name>
    <dbReference type="NCBI Taxonomy" id="68203"/>
    <lineage>
        <taxon>Bacteria</taxon>
        <taxon>Bacillati</taxon>
        <taxon>Actinomycetota</taxon>
        <taxon>Actinomycetes</taxon>
        <taxon>Kitasatosporales</taxon>
        <taxon>Streptomycetaceae</taxon>
        <taxon>Streptomyces</taxon>
    </lineage>
</organism>
<dbReference type="InterPro" id="IPR005025">
    <property type="entry name" value="FMN_Rdtase-like_dom"/>
</dbReference>
<evidence type="ECO:0000313" key="3">
    <source>
        <dbReference type="Proteomes" id="UP000282170"/>
    </source>
</evidence>
<dbReference type="KEGG" id="sfug:CNQ36_03045"/>
<dbReference type="FunFam" id="3.40.50.360:FF:000041">
    <property type="entry name" value="NAD(P)H-dependent FMN reductase"/>
    <property type="match status" value="1"/>
</dbReference>
<dbReference type="Gene3D" id="3.40.50.360">
    <property type="match status" value="1"/>
</dbReference>
<dbReference type="AlphaFoldDB" id="A0A494UJ23"/>
<sequence>MSVRILALVGSLRAGSHNRQLAEAAVKLAPEGSEIALYEGLSEIPFYNEDIDVEGGVPAAAARLREAAGGADALLLFTPEYNGTMPAVLKNAIDWLSRPFGAGAIGGKPVVVIGTAFGQYGGVWAHDEARKAVGIAGGKVIEDVKLSIPGSVTRFAEVHPADDDEVAAQLTEVLTRLRGHAGEQAAA</sequence>
<dbReference type="Pfam" id="PF03358">
    <property type="entry name" value="FMN_red"/>
    <property type="match status" value="1"/>
</dbReference>
<dbReference type="GO" id="GO:0005829">
    <property type="term" value="C:cytosol"/>
    <property type="evidence" value="ECO:0007669"/>
    <property type="project" value="TreeGrafter"/>
</dbReference>
<dbReference type="GO" id="GO:0016491">
    <property type="term" value="F:oxidoreductase activity"/>
    <property type="evidence" value="ECO:0007669"/>
    <property type="project" value="InterPro"/>
</dbReference>
<dbReference type="InterPro" id="IPR050712">
    <property type="entry name" value="NAD(P)H-dep_reductase"/>
</dbReference>
<keyword evidence="3" id="KW-1185">Reference proteome</keyword>
<reference evidence="2 3" key="1">
    <citation type="submission" date="2017-09" db="EMBL/GenBank/DDBJ databases">
        <authorList>
            <person name="Zhang H."/>
            <person name="Hu S."/>
            <person name="Xu J."/>
            <person name="He Z."/>
        </authorList>
    </citation>
    <scope>NUCLEOTIDE SEQUENCE [LARGE SCALE GENOMIC DNA]</scope>
    <source>
        <strain evidence="2 3">TXX3120</strain>
    </source>
</reference>
<dbReference type="RefSeq" id="WP_121544824.1">
    <property type="nucleotide sequence ID" value="NZ_CP023407.1"/>
</dbReference>